<dbReference type="Proteomes" id="UP000095280">
    <property type="component" value="Unplaced"/>
</dbReference>
<name>A0A1I8G9S8_9PLAT</name>
<dbReference type="WBParaSite" id="maker-uti_cns_0001137-snap-gene-0.9-mRNA-1">
    <property type="protein sequence ID" value="maker-uti_cns_0001137-snap-gene-0.9-mRNA-1"/>
    <property type="gene ID" value="maker-uti_cns_0001137-snap-gene-0.9"/>
</dbReference>
<dbReference type="AlphaFoldDB" id="A0A1I8G9S8"/>
<accession>A0A1I8G9S8</accession>
<evidence type="ECO:0000313" key="1">
    <source>
        <dbReference type="Proteomes" id="UP000095280"/>
    </source>
</evidence>
<dbReference type="PROSITE" id="PS51257">
    <property type="entry name" value="PROKAR_LIPOPROTEIN"/>
    <property type="match status" value="1"/>
</dbReference>
<protein>
    <submittedName>
        <fullName evidence="2">LytR family transcriptional regulator</fullName>
    </submittedName>
</protein>
<sequence>MRHLVLFLLVSVLLTSSCFHFSAAAPEGLLKEPDSAGPESDTGSMDDKKIFLVGVEADHLTTSTAQPRR</sequence>
<keyword evidence="1" id="KW-1185">Reference proteome</keyword>
<organism evidence="1 2">
    <name type="scientific">Macrostomum lignano</name>
    <dbReference type="NCBI Taxonomy" id="282301"/>
    <lineage>
        <taxon>Eukaryota</taxon>
        <taxon>Metazoa</taxon>
        <taxon>Spiralia</taxon>
        <taxon>Lophotrochozoa</taxon>
        <taxon>Platyhelminthes</taxon>
        <taxon>Rhabditophora</taxon>
        <taxon>Macrostomorpha</taxon>
        <taxon>Macrostomida</taxon>
        <taxon>Macrostomidae</taxon>
        <taxon>Macrostomum</taxon>
    </lineage>
</organism>
<evidence type="ECO:0000313" key="2">
    <source>
        <dbReference type="WBParaSite" id="maker-uti_cns_0001137-snap-gene-0.9-mRNA-1"/>
    </source>
</evidence>
<reference evidence="2" key="1">
    <citation type="submission" date="2016-11" db="UniProtKB">
        <authorList>
            <consortium name="WormBaseParasite"/>
        </authorList>
    </citation>
    <scope>IDENTIFICATION</scope>
</reference>
<proteinExistence type="predicted"/>